<reference evidence="2" key="1">
    <citation type="submission" date="2021-01" db="EMBL/GenBank/DDBJ databases">
        <authorList>
            <person name="Corre E."/>
            <person name="Pelletier E."/>
            <person name="Niang G."/>
            <person name="Scheremetjew M."/>
            <person name="Finn R."/>
            <person name="Kale V."/>
            <person name="Holt S."/>
            <person name="Cochrane G."/>
            <person name="Meng A."/>
            <person name="Brown T."/>
            <person name="Cohen L."/>
        </authorList>
    </citation>
    <scope>NUCLEOTIDE SEQUENCE</scope>
    <source>
        <strain evidence="2">CCMP281</strain>
    </source>
</reference>
<sequence length="470" mass="52284">MMSAPPESHFVSPLDVDQALIVALRLALLDTDARIYQCEDHILRRFLAEFRSIEQAKSRLVAAFAWRAQHGIDKLLWTWPAHQGSKESLIKCYWPGAIMDARTHDGAAVQFHRMSCVDFVGLDHLQLITVAVLHLTWLNEISLQIDPRGVQLMIFDLGFSEEDVSAERVVQPMTTERFKAVIAFARAMSMTVADYAPKIFRRIYLVRARWYIQEMWEGLVKISPWWIEAAKVVSIHEDCALPELLKQMPVEAVPECLGGKCNTGYGTGGFLVSPSIQTLQTPVLCKQTLRQGQQNLLSGREHIKQEQAMRPPHVLAPTPALAPAPQVAPALLTAGRVAKLAIQAAQATETIIEVQQAAATEQAQRDAQLEAATSMVQALENLPLGVVKLDEHEVSTWVESLKPHIQQRPDPMSTTVAAAAPVLGSARARRRTEARSWRAAIYAMPRSGVKVEVLDSVMERSSTDDSMDER</sequence>
<gene>
    <name evidence="2" type="ORF">HERI1096_LOCUS7482</name>
</gene>
<proteinExistence type="predicted"/>
<dbReference type="SUPFAM" id="SSF52087">
    <property type="entry name" value="CRAL/TRIO domain"/>
    <property type="match status" value="1"/>
</dbReference>
<dbReference type="PROSITE" id="PS50191">
    <property type="entry name" value="CRAL_TRIO"/>
    <property type="match status" value="1"/>
</dbReference>
<dbReference type="EMBL" id="HBHX01013402">
    <property type="protein sequence ID" value="CAE0106823.1"/>
    <property type="molecule type" value="Transcribed_RNA"/>
</dbReference>
<dbReference type="InterPro" id="IPR001251">
    <property type="entry name" value="CRAL-TRIO_dom"/>
</dbReference>
<evidence type="ECO:0000259" key="1">
    <source>
        <dbReference type="PROSITE" id="PS50191"/>
    </source>
</evidence>
<organism evidence="2">
    <name type="scientific">Haptolina ericina</name>
    <dbReference type="NCBI Taxonomy" id="156174"/>
    <lineage>
        <taxon>Eukaryota</taxon>
        <taxon>Haptista</taxon>
        <taxon>Haptophyta</taxon>
        <taxon>Prymnesiophyceae</taxon>
        <taxon>Prymnesiales</taxon>
        <taxon>Prymnesiaceae</taxon>
        <taxon>Haptolina</taxon>
    </lineage>
</organism>
<feature type="domain" description="CRAL-TRIO" evidence="1">
    <location>
        <begin position="86"/>
        <end position="265"/>
    </location>
</feature>
<name>A0A7S3ETH4_9EUKA</name>
<dbReference type="Gene3D" id="3.40.525.10">
    <property type="entry name" value="CRAL-TRIO lipid binding domain"/>
    <property type="match status" value="1"/>
</dbReference>
<accession>A0A7S3ETH4</accession>
<evidence type="ECO:0000313" key="2">
    <source>
        <dbReference type="EMBL" id="CAE0106823.1"/>
    </source>
</evidence>
<dbReference type="AlphaFoldDB" id="A0A7S3ETH4"/>
<protein>
    <recommendedName>
        <fullName evidence="1">CRAL-TRIO domain-containing protein</fullName>
    </recommendedName>
</protein>
<dbReference type="SUPFAM" id="SSF46938">
    <property type="entry name" value="CRAL/TRIO N-terminal domain"/>
    <property type="match status" value="1"/>
</dbReference>
<dbReference type="InterPro" id="IPR036273">
    <property type="entry name" value="CRAL/TRIO_N_dom_sf"/>
</dbReference>
<dbReference type="InterPro" id="IPR036865">
    <property type="entry name" value="CRAL-TRIO_dom_sf"/>
</dbReference>